<reference evidence="2" key="2">
    <citation type="submission" date="2021-04" db="EMBL/GenBank/DDBJ databases">
        <authorList>
            <person name="Gilroy R."/>
        </authorList>
    </citation>
    <scope>NUCLEOTIDE SEQUENCE</scope>
    <source>
        <strain evidence="2">ChiHcolR34-3080</strain>
    </source>
</reference>
<sequence>MEMTVRMPANYNLMTADEMTYTTGGAITIGDIAIGTMVGTGVASWILTGVMVINWLDMLGGARNWYSANKTDDIVTNVENGIKAWVDYTSSSAWNAVRSIAATITAVGGTVLIGGVGIPYGLIGTAAAFLTA</sequence>
<dbReference type="EMBL" id="DXHQ01000036">
    <property type="protein sequence ID" value="HIW08331.1"/>
    <property type="molecule type" value="Genomic_DNA"/>
</dbReference>
<proteinExistence type="predicted"/>
<dbReference type="Proteomes" id="UP000823933">
    <property type="component" value="Unassembled WGS sequence"/>
</dbReference>
<comment type="caution">
    <text evidence="2">The sequence shown here is derived from an EMBL/GenBank/DDBJ whole genome shotgun (WGS) entry which is preliminary data.</text>
</comment>
<organism evidence="2 3">
    <name type="scientific">Candidatus Faecalibacterium intestinigallinarum</name>
    <dbReference type="NCBI Taxonomy" id="2838581"/>
    <lineage>
        <taxon>Bacteria</taxon>
        <taxon>Bacillati</taxon>
        <taxon>Bacillota</taxon>
        <taxon>Clostridia</taxon>
        <taxon>Eubacteriales</taxon>
        <taxon>Oscillospiraceae</taxon>
        <taxon>Faecalibacterium</taxon>
    </lineage>
</organism>
<gene>
    <name evidence="2" type="ORF">H9890_02885</name>
</gene>
<evidence type="ECO:0000313" key="2">
    <source>
        <dbReference type="EMBL" id="HIW08331.1"/>
    </source>
</evidence>
<keyword evidence="1" id="KW-1133">Transmembrane helix</keyword>
<protein>
    <submittedName>
        <fullName evidence="2">Uncharacterized protein</fullName>
    </submittedName>
</protein>
<keyword evidence="1" id="KW-0472">Membrane</keyword>
<name>A0A9D1Q8U4_9FIRM</name>
<accession>A0A9D1Q8U4</accession>
<feature type="transmembrane region" description="Helical" evidence="1">
    <location>
        <begin position="32"/>
        <end position="56"/>
    </location>
</feature>
<evidence type="ECO:0000256" key="1">
    <source>
        <dbReference type="SAM" id="Phobius"/>
    </source>
</evidence>
<evidence type="ECO:0000313" key="3">
    <source>
        <dbReference type="Proteomes" id="UP000823933"/>
    </source>
</evidence>
<dbReference type="AlphaFoldDB" id="A0A9D1Q8U4"/>
<reference evidence="2" key="1">
    <citation type="journal article" date="2021" name="PeerJ">
        <title>Extensive microbial diversity within the chicken gut microbiome revealed by metagenomics and culture.</title>
        <authorList>
            <person name="Gilroy R."/>
            <person name="Ravi A."/>
            <person name="Getino M."/>
            <person name="Pursley I."/>
            <person name="Horton D.L."/>
            <person name="Alikhan N.F."/>
            <person name="Baker D."/>
            <person name="Gharbi K."/>
            <person name="Hall N."/>
            <person name="Watson M."/>
            <person name="Adriaenssens E.M."/>
            <person name="Foster-Nyarko E."/>
            <person name="Jarju S."/>
            <person name="Secka A."/>
            <person name="Antonio M."/>
            <person name="Oren A."/>
            <person name="Chaudhuri R.R."/>
            <person name="La Ragione R."/>
            <person name="Hildebrand F."/>
            <person name="Pallen M.J."/>
        </authorList>
    </citation>
    <scope>NUCLEOTIDE SEQUENCE</scope>
    <source>
        <strain evidence="2">ChiHcolR34-3080</strain>
    </source>
</reference>
<keyword evidence="1" id="KW-0812">Transmembrane</keyword>